<proteinExistence type="predicted"/>
<comment type="caution">
    <text evidence="1">The sequence shown here is derived from an EMBL/GenBank/DDBJ whole genome shotgun (WGS) entry which is preliminary data.</text>
</comment>
<dbReference type="InterPro" id="IPR036249">
    <property type="entry name" value="Thioredoxin-like_sf"/>
</dbReference>
<sequence length="203" mass="21802">MTARVKGLLAGLAVLAVLGALVWKAELFTVQRSDATPAPLVLIPAAERAEAKFDASLPMVPVGVRTLMPGQRVLVVEYWAPWMRHSGPQALALDSLRRSLPPGAIEVALVCFDPFPSVSRYVARMRLRLPVLLDLRKDLAAGLPCPSIPYTYVIDREGRIAAKQAGEVDWLSLATRAVLDSLGAEPSPTVPLKDAAAPKPVVL</sequence>
<protein>
    <submittedName>
        <fullName evidence="1">TlpA family protein disulfide reductase</fullName>
    </submittedName>
</protein>
<dbReference type="CDD" id="cd02966">
    <property type="entry name" value="TlpA_like_family"/>
    <property type="match status" value="1"/>
</dbReference>
<gene>
    <name evidence="1" type="ORF">HZA61_10780</name>
</gene>
<evidence type="ECO:0000313" key="2">
    <source>
        <dbReference type="Proteomes" id="UP000696931"/>
    </source>
</evidence>
<reference evidence="1" key="1">
    <citation type="submission" date="2020-07" db="EMBL/GenBank/DDBJ databases">
        <title>Huge and variable diversity of episymbiotic CPR bacteria and DPANN archaea in groundwater ecosystems.</title>
        <authorList>
            <person name="He C.Y."/>
            <person name="Keren R."/>
            <person name="Whittaker M."/>
            <person name="Farag I.F."/>
            <person name="Doudna J."/>
            <person name="Cate J.H.D."/>
            <person name="Banfield J.F."/>
        </authorList>
    </citation>
    <scope>NUCLEOTIDE SEQUENCE</scope>
    <source>
        <strain evidence="1">NC_groundwater_1813_Pr3_B-0.1um_71_17</strain>
    </source>
</reference>
<name>A0A933WB50_UNCEI</name>
<dbReference type="EMBL" id="JACRIW010000076">
    <property type="protein sequence ID" value="MBI5169964.1"/>
    <property type="molecule type" value="Genomic_DNA"/>
</dbReference>
<dbReference type="AlphaFoldDB" id="A0A933WB50"/>
<dbReference type="Proteomes" id="UP000696931">
    <property type="component" value="Unassembled WGS sequence"/>
</dbReference>
<organism evidence="1 2">
    <name type="scientific">Eiseniibacteriota bacterium</name>
    <dbReference type="NCBI Taxonomy" id="2212470"/>
    <lineage>
        <taxon>Bacteria</taxon>
        <taxon>Candidatus Eiseniibacteriota</taxon>
    </lineage>
</organism>
<dbReference type="SUPFAM" id="SSF52833">
    <property type="entry name" value="Thioredoxin-like"/>
    <property type="match status" value="1"/>
</dbReference>
<evidence type="ECO:0000313" key="1">
    <source>
        <dbReference type="EMBL" id="MBI5169964.1"/>
    </source>
</evidence>
<dbReference type="Gene3D" id="3.40.30.10">
    <property type="entry name" value="Glutaredoxin"/>
    <property type="match status" value="1"/>
</dbReference>
<accession>A0A933WB50</accession>